<keyword evidence="5" id="KW-1185">Reference proteome</keyword>
<dbReference type="AlphaFoldDB" id="A0A9W7YEE1"/>
<feature type="compositionally biased region" description="Basic residues" evidence="2">
    <location>
        <begin position="1"/>
        <end position="10"/>
    </location>
</feature>
<evidence type="ECO:0000313" key="5">
    <source>
        <dbReference type="Proteomes" id="UP001143981"/>
    </source>
</evidence>
<name>A0A9W7YEE1_9FUNG</name>
<feature type="transmembrane region" description="Helical" evidence="3">
    <location>
        <begin position="282"/>
        <end position="303"/>
    </location>
</feature>
<feature type="region of interest" description="Disordered" evidence="2">
    <location>
        <begin position="1"/>
        <end position="31"/>
    </location>
</feature>
<evidence type="ECO:0008006" key="6">
    <source>
        <dbReference type="Google" id="ProtNLM"/>
    </source>
</evidence>
<proteinExistence type="inferred from homology"/>
<dbReference type="GO" id="GO:0016020">
    <property type="term" value="C:membrane"/>
    <property type="evidence" value="ECO:0007669"/>
    <property type="project" value="InterPro"/>
</dbReference>
<organism evidence="4 5">
    <name type="scientific">Coemansia biformis</name>
    <dbReference type="NCBI Taxonomy" id="1286918"/>
    <lineage>
        <taxon>Eukaryota</taxon>
        <taxon>Fungi</taxon>
        <taxon>Fungi incertae sedis</taxon>
        <taxon>Zoopagomycota</taxon>
        <taxon>Kickxellomycotina</taxon>
        <taxon>Kickxellomycetes</taxon>
        <taxon>Kickxellales</taxon>
        <taxon>Kickxellaceae</taxon>
        <taxon>Coemansia</taxon>
    </lineage>
</organism>
<dbReference type="InterPro" id="IPR002528">
    <property type="entry name" value="MATE_fam"/>
</dbReference>
<dbReference type="EMBL" id="JANBOI010000274">
    <property type="protein sequence ID" value="KAJ1731944.1"/>
    <property type="molecule type" value="Genomic_DNA"/>
</dbReference>
<sequence>MDSRQQRLRRGPAVPPGCPAAQLRTGDDGSTCGEWSREARDLAAKAVPMVVAGTIRSLTSIIQVQALSHFGTKPLAGYALALLIVNLTGYPFMYGLGGALESLCSQAFTGAHGRRYIGVYVQHSIWLFLVANVAIVLLWLHPGGIFRLLAKTDPEVLRYARTLLAFECVPCGISGIASYGFADLATVAVAMLGADALALQAVLNLSKSAVSRTGSYLGMAVSNRVGNLLGARNPAGAALAAKVSITVTAAIAGLLAILMAIFQHEFALFIAKDRSLESGLLPLLPLLAVVIVFDMLSNVLTGVLRGQGRQGVAALIRVISLYVLAIPLAYVLCFSLHMGLRGLWIGLAAGFATITAAETWLVYTSDWHGEVKRAIERVHGNDALPSVVDSPLQESTALLHPG</sequence>
<keyword evidence="3" id="KW-0472">Membrane</keyword>
<evidence type="ECO:0000256" key="2">
    <source>
        <dbReference type="SAM" id="MobiDB-lite"/>
    </source>
</evidence>
<feature type="transmembrane region" description="Helical" evidence="3">
    <location>
        <begin position="125"/>
        <end position="150"/>
    </location>
</feature>
<keyword evidence="3" id="KW-1133">Transmembrane helix</keyword>
<feature type="transmembrane region" description="Helical" evidence="3">
    <location>
        <begin position="75"/>
        <end position="93"/>
    </location>
</feature>
<keyword evidence="3" id="KW-0812">Transmembrane</keyword>
<comment type="similarity">
    <text evidence="1">Belongs to the multi antimicrobial extrusion (MATE) (TC 2.A.66.1) family.</text>
</comment>
<dbReference type="OrthoDB" id="2126698at2759"/>
<evidence type="ECO:0000313" key="4">
    <source>
        <dbReference type="EMBL" id="KAJ1731944.1"/>
    </source>
</evidence>
<dbReference type="Proteomes" id="UP001143981">
    <property type="component" value="Unassembled WGS sequence"/>
</dbReference>
<comment type="caution">
    <text evidence="4">The sequence shown here is derived from an EMBL/GenBank/DDBJ whole genome shotgun (WGS) entry which is preliminary data.</text>
</comment>
<feature type="transmembrane region" description="Helical" evidence="3">
    <location>
        <begin position="239"/>
        <end position="262"/>
    </location>
</feature>
<dbReference type="GO" id="GO:0015297">
    <property type="term" value="F:antiporter activity"/>
    <property type="evidence" value="ECO:0007669"/>
    <property type="project" value="InterPro"/>
</dbReference>
<dbReference type="GO" id="GO:0042910">
    <property type="term" value="F:xenobiotic transmembrane transporter activity"/>
    <property type="evidence" value="ECO:0007669"/>
    <property type="project" value="InterPro"/>
</dbReference>
<feature type="transmembrane region" description="Helical" evidence="3">
    <location>
        <begin position="343"/>
        <end position="363"/>
    </location>
</feature>
<evidence type="ECO:0000256" key="1">
    <source>
        <dbReference type="ARBA" id="ARBA00010199"/>
    </source>
</evidence>
<evidence type="ECO:0000256" key="3">
    <source>
        <dbReference type="SAM" id="Phobius"/>
    </source>
</evidence>
<accession>A0A9W7YEE1</accession>
<dbReference type="Pfam" id="PF01554">
    <property type="entry name" value="MatE"/>
    <property type="match status" value="2"/>
</dbReference>
<gene>
    <name evidence="4" type="ORF">LPJ61_002283</name>
</gene>
<protein>
    <recommendedName>
        <fullName evidence="6">Mate-domain-containing protein</fullName>
    </recommendedName>
</protein>
<dbReference type="PANTHER" id="PTHR11206">
    <property type="entry name" value="MULTIDRUG RESISTANCE PROTEIN"/>
    <property type="match status" value="1"/>
</dbReference>
<feature type="transmembrane region" description="Helical" evidence="3">
    <location>
        <begin position="315"/>
        <end position="337"/>
    </location>
</feature>
<reference evidence="4" key="1">
    <citation type="submission" date="2022-07" db="EMBL/GenBank/DDBJ databases">
        <title>Phylogenomic reconstructions and comparative analyses of Kickxellomycotina fungi.</title>
        <authorList>
            <person name="Reynolds N.K."/>
            <person name="Stajich J.E."/>
            <person name="Barry K."/>
            <person name="Grigoriev I.V."/>
            <person name="Crous P."/>
            <person name="Smith M.E."/>
        </authorList>
    </citation>
    <scope>NUCLEOTIDE SEQUENCE</scope>
    <source>
        <strain evidence="4">BCRC 34381</strain>
    </source>
</reference>